<comment type="caution">
    <text evidence="3">The sequence shown here is derived from an EMBL/GenBank/DDBJ whole genome shotgun (WGS) entry which is preliminary data.</text>
</comment>
<dbReference type="Pfam" id="PF01722">
    <property type="entry name" value="BolA"/>
    <property type="match status" value="1"/>
</dbReference>
<dbReference type="Proteomes" id="UP000663864">
    <property type="component" value="Unassembled WGS sequence"/>
</dbReference>
<name>A0A814YTR4_9BILA</name>
<comment type="similarity">
    <text evidence="1 2">Belongs to the BolA/IbaG family.</text>
</comment>
<evidence type="ECO:0000256" key="1">
    <source>
        <dbReference type="ARBA" id="ARBA00005578"/>
    </source>
</evidence>
<organism evidence="3 5">
    <name type="scientific">Rotaria sordida</name>
    <dbReference type="NCBI Taxonomy" id="392033"/>
    <lineage>
        <taxon>Eukaryota</taxon>
        <taxon>Metazoa</taxon>
        <taxon>Spiralia</taxon>
        <taxon>Gnathifera</taxon>
        <taxon>Rotifera</taxon>
        <taxon>Eurotatoria</taxon>
        <taxon>Bdelloidea</taxon>
        <taxon>Philodinida</taxon>
        <taxon>Philodinidae</taxon>
        <taxon>Rotaria</taxon>
    </lineage>
</organism>
<dbReference type="PANTHER" id="PTHR46229">
    <property type="entry name" value="BOLA TRANSCRIPTION REGULATOR"/>
    <property type="match status" value="1"/>
</dbReference>
<reference evidence="3" key="1">
    <citation type="submission" date="2021-02" db="EMBL/GenBank/DDBJ databases">
        <authorList>
            <person name="Nowell W R."/>
        </authorList>
    </citation>
    <scope>NUCLEOTIDE SEQUENCE</scope>
</reference>
<proteinExistence type="inferred from homology"/>
<gene>
    <name evidence="4" type="ORF">JBS370_LOCUS17797</name>
    <name evidence="3" type="ORF">ZHD862_LOCUS24536</name>
</gene>
<dbReference type="GO" id="GO:0005739">
    <property type="term" value="C:mitochondrion"/>
    <property type="evidence" value="ECO:0007669"/>
    <property type="project" value="TreeGrafter"/>
</dbReference>
<dbReference type="AlphaFoldDB" id="A0A814YTR4"/>
<evidence type="ECO:0000313" key="5">
    <source>
        <dbReference type="Proteomes" id="UP000663864"/>
    </source>
</evidence>
<protein>
    <recommendedName>
        <fullName evidence="6">BolA-like protein</fullName>
    </recommendedName>
</protein>
<dbReference type="EMBL" id="CAJOBD010001949">
    <property type="protein sequence ID" value="CAF3843433.1"/>
    <property type="molecule type" value="Genomic_DNA"/>
</dbReference>
<dbReference type="InterPro" id="IPR050961">
    <property type="entry name" value="BolA/IbaG_stress_morph_reg"/>
</dbReference>
<dbReference type="Gene3D" id="3.30.300.90">
    <property type="entry name" value="BolA-like"/>
    <property type="match status" value="1"/>
</dbReference>
<dbReference type="PANTHER" id="PTHR46229:SF2">
    <property type="entry name" value="BOLA-LIKE PROTEIN 1"/>
    <property type="match status" value="1"/>
</dbReference>
<accession>A0A814YTR4</accession>
<evidence type="ECO:0000313" key="3">
    <source>
        <dbReference type="EMBL" id="CAF1234332.1"/>
    </source>
</evidence>
<dbReference type="Proteomes" id="UP000663836">
    <property type="component" value="Unassembled WGS sequence"/>
</dbReference>
<dbReference type="EMBL" id="CAJNOT010001675">
    <property type="protein sequence ID" value="CAF1234332.1"/>
    <property type="molecule type" value="Genomic_DNA"/>
</dbReference>
<dbReference type="SUPFAM" id="SSF82657">
    <property type="entry name" value="BolA-like"/>
    <property type="match status" value="1"/>
</dbReference>
<dbReference type="InterPro" id="IPR036065">
    <property type="entry name" value="BolA-like_sf"/>
</dbReference>
<evidence type="ECO:0008006" key="6">
    <source>
        <dbReference type="Google" id="ProtNLM"/>
    </source>
</evidence>
<evidence type="ECO:0000313" key="4">
    <source>
        <dbReference type="EMBL" id="CAF3843433.1"/>
    </source>
</evidence>
<dbReference type="InterPro" id="IPR002634">
    <property type="entry name" value="BolA"/>
</dbReference>
<evidence type="ECO:0000256" key="2">
    <source>
        <dbReference type="RuleBase" id="RU003860"/>
    </source>
</evidence>
<sequence>MFASKLLYQSLQNSLIQIRLTSTKSGPVCALIKETIEKSYLKPYHVELINESYKHNGFKPGKETHLQLIVITHAFESMPIIERHRRLNDLVKDIVNEHKIHALSLYTPNPTLWYDSFRRGLKLEEKYRTPPCLGGQIKELSQQTDQLIKQKKLTQIKSNENV</sequence>